<protein>
    <recommendedName>
        <fullName evidence="9">tRNA (uracil-O(2)-)-methyltransferase</fullName>
        <ecNumber evidence="9">2.1.1.211</ecNumber>
    </recommendedName>
</protein>
<evidence type="ECO:0000256" key="6">
    <source>
        <dbReference type="ARBA" id="ARBA00022691"/>
    </source>
</evidence>
<evidence type="ECO:0000256" key="1">
    <source>
        <dbReference type="ARBA" id="ARBA00004496"/>
    </source>
</evidence>
<evidence type="ECO:0000256" key="3">
    <source>
        <dbReference type="ARBA" id="ARBA00022490"/>
    </source>
</evidence>
<dbReference type="EC" id="2.1.1.211" evidence="9"/>
<dbReference type="InterPro" id="IPR011671">
    <property type="entry name" value="tRNA_uracil_MeTrfase"/>
</dbReference>
<keyword evidence="3 9" id="KW-0963">Cytoplasm</keyword>
<dbReference type="AlphaFoldDB" id="A0A0B1SNG7"/>
<organism evidence="10 11">
    <name type="scientific">Oesophagostomum dentatum</name>
    <name type="common">Nodular worm</name>
    <dbReference type="NCBI Taxonomy" id="61180"/>
    <lineage>
        <taxon>Eukaryota</taxon>
        <taxon>Metazoa</taxon>
        <taxon>Ecdysozoa</taxon>
        <taxon>Nematoda</taxon>
        <taxon>Chromadorea</taxon>
        <taxon>Rhabditida</taxon>
        <taxon>Rhabditina</taxon>
        <taxon>Rhabditomorpha</taxon>
        <taxon>Strongyloidea</taxon>
        <taxon>Strongylidae</taxon>
        <taxon>Oesophagostomum</taxon>
    </lineage>
</organism>
<comment type="subcellular location">
    <subcellularLocation>
        <location evidence="1 9">Cytoplasm</location>
    </subcellularLocation>
</comment>
<keyword evidence="4 9" id="KW-0489">Methyltransferase</keyword>
<sequence length="184" mass="21446">MGWRTLCDDTATYDAPVAARDYFDRLVLIWRTQSQSVNRRLFGSATVEHCCDEHHAAYQNASQLFDAVPPEEECEVRKLIPKDAIIRLTLSVPTQTTDMDCRWLSNTVFPVLLKWLRFLDPQKVMRKTNSLLDIEEYSSHYRRMKEDYGRSLVETLAGVVQKWTEKTDPKKFVYEDCGIATYLL</sequence>
<evidence type="ECO:0000256" key="8">
    <source>
        <dbReference type="ARBA" id="ARBA00047957"/>
    </source>
</evidence>
<comment type="function">
    <text evidence="9">Adenosyl-L-methionine (AdoMet)-dependent tRNA (uracil-O(2)-)-methyltransferase.</text>
</comment>
<comment type="catalytic activity">
    <reaction evidence="8 9">
        <text>uridine(44) in tRNA(Ser) + S-adenosyl-L-methionine = 2'-O-methyluridine(44) in tRNA(Ser) + S-adenosyl-L-homocysteine + H(+)</text>
        <dbReference type="Rhea" id="RHEA:43100"/>
        <dbReference type="Rhea" id="RHEA-COMP:10339"/>
        <dbReference type="Rhea" id="RHEA-COMP:10340"/>
        <dbReference type="ChEBI" id="CHEBI:15378"/>
        <dbReference type="ChEBI" id="CHEBI:57856"/>
        <dbReference type="ChEBI" id="CHEBI:59789"/>
        <dbReference type="ChEBI" id="CHEBI:65315"/>
        <dbReference type="ChEBI" id="CHEBI:74478"/>
        <dbReference type="EC" id="2.1.1.211"/>
    </reaction>
</comment>
<proteinExistence type="inferred from homology"/>
<evidence type="ECO:0000313" key="11">
    <source>
        <dbReference type="Proteomes" id="UP000053660"/>
    </source>
</evidence>
<keyword evidence="6 9" id="KW-0949">S-adenosyl-L-methionine</keyword>
<name>A0A0B1SNG7_OESDE</name>
<dbReference type="Pfam" id="PF07757">
    <property type="entry name" value="AdoMet_MTase"/>
    <property type="match status" value="1"/>
</dbReference>
<keyword evidence="7 9" id="KW-0819">tRNA processing</keyword>
<gene>
    <name evidence="10" type="ORF">OESDEN_13352</name>
</gene>
<dbReference type="GO" id="GO:0030488">
    <property type="term" value="P:tRNA methylation"/>
    <property type="evidence" value="ECO:0007669"/>
    <property type="project" value="UniProtKB-UniRule"/>
</dbReference>
<reference evidence="10 11" key="1">
    <citation type="submission" date="2014-03" db="EMBL/GenBank/DDBJ databases">
        <title>Draft genome of the hookworm Oesophagostomum dentatum.</title>
        <authorList>
            <person name="Mitreva M."/>
        </authorList>
    </citation>
    <scope>NUCLEOTIDE SEQUENCE [LARGE SCALE GENOMIC DNA]</scope>
    <source>
        <strain evidence="10 11">OD-Hann</strain>
    </source>
</reference>
<evidence type="ECO:0000256" key="9">
    <source>
        <dbReference type="RuleBase" id="RU368004"/>
    </source>
</evidence>
<dbReference type="OrthoDB" id="10047021at2759"/>
<evidence type="ECO:0000256" key="5">
    <source>
        <dbReference type="ARBA" id="ARBA00022679"/>
    </source>
</evidence>
<evidence type="ECO:0000256" key="4">
    <source>
        <dbReference type="ARBA" id="ARBA00022603"/>
    </source>
</evidence>
<evidence type="ECO:0000313" key="10">
    <source>
        <dbReference type="EMBL" id="KHJ86883.1"/>
    </source>
</evidence>
<accession>A0A0B1SNG7</accession>
<comment type="similarity">
    <text evidence="2 9">Belongs to the TRM44 family.</text>
</comment>
<evidence type="ECO:0000256" key="7">
    <source>
        <dbReference type="ARBA" id="ARBA00022694"/>
    </source>
</evidence>
<feature type="non-terminal residue" evidence="10">
    <location>
        <position position="184"/>
    </location>
</feature>
<evidence type="ECO:0000256" key="2">
    <source>
        <dbReference type="ARBA" id="ARBA00009056"/>
    </source>
</evidence>
<dbReference type="PANTHER" id="PTHR21210">
    <property type="entry name" value="TRNA (URACIL-O(2)-)-METHYLTRANSFERASE-RELATED"/>
    <property type="match status" value="1"/>
</dbReference>
<dbReference type="PANTHER" id="PTHR21210:SF0">
    <property type="entry name" value="TRNA (URACIL-O(2)-)-METHYLTRANSFERASE-RELATED"/>
    <property type="match status" value="1"/>
</dbReference>
<keyword evidence="5 9" id="KW-0808">Transferase</keyword>
<dbReference type="Proteomes" id="UP000053660">
    <property type="component" value="Unassembled WGS sequence"/>
</dbReference>
<dbReference type="EMBL" id="KN559153">
    <property type="protein sequence ID" value="KHJ86883.1"/>
    <property type="molecule type" value="Genomic_DNA"/>
</dbReference>
<keyword evidence="11" id="KW-1185">Reference proteome</keyword>
<dbReference type="GO" id="GO:0141101">
    <property type="term" value="F:tRNA(Ser) (uridine(44)-2'-O-)-methyltransferase activity"/>
    <property type="evidence" value="ECO:0007669"/>
    <property type="project" value="UniProtKB-EC"/>
</dbReference>
<dbReference type="GO" id="GO:0005737">
    <property type="term" value="C:cytoplasm"/>
    <property type="evidence" value="ECO:0007669"/>
    <property type="project" value="UniProtKB-SubCell"/>
</dbReference>